<dbReference type="AlphaFoldDB" id="A0AAW5JP98"/>
<gene>
    <name evidence="1" type="ORF">NE579_07675</name>
</gene>
<dbReference type="EMBL" id="JANFYS010000013">
    <property type="protein sequence ID" value="MCQ4770341.1"/>
    <property type="molecule type" value="Genomic_DNA"/>
</dbReference>
<protein>
    <submittedName>
        <fullName evidence="1">Uncharacterized protein</fullName>
    </submittedName>
</protein>
<reference evidence="1" key="1">
    <citation type="submission" date="2022-06" db="EMBL/GenBank/DDBJ databases">
        <title>Isolation of gut microbiota from human fecal samples.</title>
        <authorList>
            <person name="Pamer E.G."/>
            <person name="Barat B."/>
            <person name="Waligurski E."/>
            <person name="Medina S."/>
            <person name="Paddock L."/>
            <person name="Mostad J."/>
        </authorList>
    </citation>
    <scope>NUCLEOTIDE SEQUENCE</scope>
    <source>
        <strain evidence="1">DFI.9.91</strain>
    </source>
</reference>
<accession>A0AAW5JP98</accession>
<sequence>MENYDLLLEEIKGTVGKISDLYDLAYTQYASIVDEVLAGRLTTEKQIEQILDGILDFGDDLRFLELSKKLCRHIYYQYPQLVGDYVHMFRATFMEKEDADGDGDD</sequence>
<evidence type="ECO:0000313" key="1">
    <source>
        <dbReference type="EMBL" id="MCQ4770341.1"/>
    </source>
</evidence>
<organism evidence="1 2">
    <name type="scientific">Intestinimonas massiliensis</name>
    <name type="common">ex Afouda et al. 2020</name>
    <dbReference type="NCBI Taxonomy" id="1673721"/>
    <lineage>
        <taxon>Bacteria</taxon>
        <taxon>Bacillati</taxon>
        <taxon>Bacillota</taxon>
        <taxon>Clostridia</taxon>
        <taxon>Eubacteriales</taxon>
        <taxon>Intestinimonas</taxon>
    </lineage>
</organism>
<name>A0AAW5JP98_9FIRM</name>
<dbReference type="RefSeq" id="WP_256303831.1">
    <property type="nucleotide sequence ID" value="NZ_JANFYS010000013.1"/>
</dbReference>
<comment type="caution">
    <text evidence="1">The sequence shown here is derived from an EMBL/GenBank/DDBJ whole genome shotgun (WGS) entry which is preliminary data.</text>
</comment>
<proteinExistence type="predicted"/>
<dbReference type="Proteomes" id="UP001204562">
    <property type="component" value="Unassembled WGS sequence"/>
</dbReference>
<evidence type="ECO:0000313" key="2">
    <source>
        <dbReference type="Proteomes" id="UP001204562"/>
    </source>
</evidence>